<proteinExistence type="predicted"/>
<evidence type="ECO:0000313" key="1">
    <source>
        <dbReference type="EMBL" id="TGK06545.1"/>
    </source>
</evidence>
<dbReference type="Proteomes" id="UP000298458">
    <property type="component" value="Unassembled WGS sequence"/>
</dbReference>
<reference evidence="1" key="1">
    <citation type="journal article" date="2019" name="PLoS Negl. Trop. Dis.">
        <title>Revisiting the worldwide diversity of Leptospira species in the environment.</title>
        <authorList>
            <person name="Vincent A.T."/>
            <person name="Schiettekatte O."/>
            <person name="Bourhy P."/>
            <person name="Veyrier F.J."/>
            <person name="Picardeau M."/>
        </authorList>
    </citation>
    <scope>NUCLEOTIDE SEQUENCE [LARGE SCALE GENOMIC DNA]</scope>
    <source>
        <strain evidence="1">SSW15</strain>
    </source>
</reference>
<sequence>MKTIQELCKIKKNIITDTNRSYALNLTDLVNGKIDPEEFFSENYITQGMETLIRIAFDRFERKSETAVVKLTQAMGGGKTHNMVVVGLLAKYPKCREVLSPKLTIKNKQPVRVLSFSGRESDIPYGIWGELARQLGKLEEFKDYYNPIFKAPGETAWIRLLQSDEPIVILLDELPPYLENAASQKVGNSDLGVVTTTALSNLFIAVTKKELSNVLIIISDLTATYQGGSGRISDALRNLENETNRTSIPLSPVKLNSDEIYSILRKKLFDQVPNQDEIQEITQVFGKEVQKAKAMELTITSPVEFEKHIKETYPFHPSVKDIYARFRDNPGFQQTRGLIRLIRAQVAFVFSEHYTGENIYLLGPQHFDFNDQATYNVISEINPTLVNAISHDIASGGNAIAETLDKDRKDSNEIHQSAVKVIYFSSLAMVPNGIKGLSESELVMALVAPGRLISDLNQNILPSIRSNCWYLHNDREGKYVFRETQNIVAKINTLTQSYDAGTTGREIQNQLKEIFEPEKKDIYQKVSIFDGYLNLHISHDTVTLIINRPNEVVPSNEEQTNFYENQTFKNRVLFLTGERSGMEALNRSARNIKAATQVIKELQSEKIPESDLQFVEAKKLLDTYRNNFYSATRETFTRLAYPTKDRLYETDISMIFEANLFKAEEQIRKTLIEKQKFIEQPGTESITFKNKCEARLFGGSQEIEWSEIKKRAAMLSEWQWHYANALDVLKDKMLRQGIWRENGKFINKGPFPPPETSVTWSEIQRDDFTGEVTLRLQPLNGDKIYYDYHGDPTTASHQIANINEFRTAELSVRFLCIDSSGKSPAGSVVIWRNKIKLKYDLRNQNGTTIVELKSIPNLPIRYTTDGSDPRELGGEYVEPFPVTKKSRILAWAEKDGVESDKLLSFDVEPGEDARAYIRPKDPLTWTKGHSLNSTEQVFTFLSDLKKAEATASKIRLYVHERKSQERFADLSLGEEITLKAEALEGIVEDYIRLIHLENSQVVLSVGNLNFNSGESFEFFVKDLHLDYSADEIKQ</sequence>
<dbReference type="Pfam" id="PF13287">
    <property type="entry name" value="Fn3_assoc"/>
    <property type="match status" value="1"/>
</dbReference>
<dbReference type="InterPro" id="IPR007555">
    <property type="entry name" value="DUF499"/>
</dbReference>
<dbReference type="Pfam" id="PF04465">
    <property type="entry name" value="DUF499"/>
    <property type="match status" value="1"/>
</dbReference>
<accession>A0A4R9G5U2</accession>
<protein>
    <submittedName>
        <fullName evidence="1">DUF499 domain-containing protein</fullName>
    </submittedName>
</protein>
<dbReference type="EMBL" id="RQET01000013">
    <property type="protein sequence ID" value="TGK06545.1"/>
    <property type="molecule type" value="Genomic_DNA"/>
</dbReference>
<evidence type="ECO:0000313" key="2">
    <source>
        <dbReference type="Proteomes" id="UP000298458"/>
    </source>
</evidence>
<dbReference type="OrthoDB" id="9757917at2"/>
<gene>
    <name evidence="1" type="ORF">EHO60_16110</name>
</gene>
<comment type="caution">
    <text evidence="1">The sequence shown here is derived from an EMBL/GenBank/DDBJ whole genome shotgun (WGS) entry which is preliminary data.</text>
</comment>
<dbReference type="AlphaFoldDB" id="A0A4R9G5U2"/>
<organism evidence="1 2">
    <name type="scientific">Leptospira fletcheri</name>
    <dbReference type="NCBI Taxonomy" id="2484981"/>
    <lineage>
        <taxon>Bacteria</taxon>
        <taxon>Pseudomonadati</taxon>
        <taxon>Spirochaetota</taxon>
        <taxon>Spirochaetia</taxon>
        <taxon>Leptospirales</taxon>
        <taxon>Leptospiraceae</taxon>
        <taxon>Leptospira</taxon>
    </lineage>
</organism>
<keyword evidence="2" id="KW-1185">Reference proteome</keyword>
<name>A0A4R9G5U2_9LEPT</name>
<dbReference type="RefSeq" id="WP_135769228.1">
    <property type="nucleotide sequence ID" value="NZ_RQET01000013.1"/>
</dbReference>
<dbReference type="InterPro" id="IPR026876">
    <property type="entry name" value="Fn3_assoc_repeat"/>
</dbReference>